<dbReference type="EMBL" id="CP015402">
    <property type="protein sequence ID" value="ANU62840.1"/>
    <property type="molecule type" value="Genomic_DNA"/>
</dbReference>
<dbReference type="InterPro" id="IPR025591">
    <property type="entry name" value="RloB"/>
</dbReference>
<evidence type="ECO:0000313" key="2">
    <source>
        <dbReference type="EMBL" id="ANU62840.1"/>
    </source>
</evidence>
<name>A0A1B1S7R1_9BACT</name>
<dbReference type="RefSeq" id="WP_068960217.1">
    <property type="nucleotide sequence ID" value="NZ_CAJTAP010000075.1"/>
</dbReference>
<dbReference type="AlphaFoldDB" id="A0A1B1S7R1"/>
<dbReference type="Pfam" id="PF13707">
    <property type="entry name" value="RloB"/>
    <property type="match status" value="1"/>
</dbReference>
<dbReference type="Proteomes" id="UP000186351">
    <property type="component" value="Chromosome"/>
</dbReference>
<dbReference type="KEGG" id="pary:A4V02_03280"/>
<protein>
    <submittedName>
        <fullName evidence="2">RloB-like protein</fullName>
    </submittedName>
</protein>
<sequence length="234" mass="27420">MGQPPKSKIEQLKREKREAKAAKKRKIATRDKIVRFLVVCEGERTEPNYFKELVKDRYSEVRSEEIVGEGRSTCALVKRAADIKTQLERQRQLPFDRVWVVFDKDDFNDFNEAIQLASRKGIYPAWTNEAFELWYLLHFVYLDAAISRADYITKLENEIRKHDGYANFKYTKNDPGIYALLQAIGNENQAKINAQKLRKFFEHSFDYKSHKPCTTVDVLVDELEHPESILPTLE</sequence>
<dbReference type="GeneID" id="65535866"/>
<feature type="region of interest" description="Disordered" evidence="1">
    <location>
        <begin position="1"/>
        <end position="21"/>
    </location>
</feature>
<organism evidence="2 3">
    <name type="scientific">Muribaculum intestinale</name>
    <dbReference type="NCBI Taxonomy" id="1796646"/>
    <lineage>
        <taxon>Bacteria</taxon>
        <taxon>Pseudomonadati</taxon>
        <taxon>Bacteroidota</taxon>
        <taxon>Bacteroidia</taxon>
        <taxon>Bacteroidales</taxon>
        <taxon>Muribaculaceae</taxon>
        <taxon>Muribaculum</taxon>
    </lineage>
</organism>
<dbReference type="OrthoDB" id="1366690at2"/>
<proteinExistence type="predicted"/>
<feature type="compositionally biased region" description="Basic and acidic residues" evidence="1">
    <location>
        <begin position="7"/>
        <end position="21"/>
    </location>
</feature>
<gene>
    <name evidence="2" type="ORF">A4V02_03280</name>
</gene>
<accession>A0A1B1S7R1</accession>
<evidence type="ECO:0000256" key="1">
    <source>
        <dbReference type="SAM" id="MobiDB-lite"/>
    </source>
</evidence>
<evidence type="ECO:0000313" key="3">
    <source>
        <dbReference type="Proteomes" id="UP000186351"/>
    </source>
</evidence>
<reference evidence="3" key="1">
    <citation type="submission" date="2016-04" db="EMBL/GenBank/DDBJ databases">
        <title>Complete Genome Sequences of Twelve Strains of a Stable Defined Moderately Diverse Mouse Microbiota 2 (sDMDMm2).</title>
        <authorList>
            <person name="Uchimura Y."/>
            <person name="Wyss M."/>
            <person name="Brugiroux S."/>
            <person name="Limenitakis J.P."/>
            <person name="Stecher B."/>
            <person name="McCoy K.D."/>
            <person name="Macpherson A.J."/>
        </authorList>
    </citation>
    <scope>NUCLEOTIDE SEQUENCE [LARGE SCALE GENOMIC DNA]</scope>
    <source>
        <strain evidence="3">YL27</strain>
    </source>
</reference>
<accession>A0A1Z2XDZ1</accession>
<dbReference type="STRING" id="1796646.A4V02_03280"/>
<keyword evidence="3" id="KW-1185">Reference proteome</keyword>